<dbReference type="EMBL" id="QGMJ01000123">
    <property type="protein sequence ID" value="TVY41770.1"/>
    <property type="molecule type" value="Genomic_DNA"/>
</dbReference>
<proteinExistence type="predicted"/>
<dbReference type="Proteomes" id="UP000462212">
    <property type="component" value="Unassembled WGS sequence"/>
</dbReference>
<gene>
    <name evidence="1" type="ORF">LSUB1_G003738</name>
</gene>
<protein>
    <submittedName>
        <fullName evidence="1">Uncharacterized protein</fullName>
    </submittedName>
</protein>
<reference evidence="1 2" key="1">
    <citation type="submission" date="2018-05" db="EMBL/GenBank/DDBJ databases">
        <title>Genome sequencing and assembly of the regulated plant pathogen Lachnellula willkommii and related sister species for the development of diagnostic species identification markers.</title>
        <authorList>
            <person name="Giroux E."/>
            <person name="Bilodeau G."/>
        </authorList>
    </citation>
    <scope>NUCLEOTIDE SEQUENCE [LARGE SCALE GENOMIC DNA]</scope>
    <source>
        <strain evidence="1 2">CBS 197.66</strain>
    </source>
</reference>
<dbReference type="AlphaFoldDB" id="A0A8H8RXY9"/>
<accession>A0A8H8RXY9</accession>
<evidence type="ECO:0000313" key="2">
    <source>
        <dbReference type="Proteomes" id="UP000462212"/>
    </source>
</evidence>
<sequence length="62" mass="6435">MVFVNATVAISHSYVLSAIHEIPESESKLTSLAVVASSSAAFSFASNSARDKPPRVSVVLTG</sequence>
<name>A0A8H8RXY9_9HELO</name>
<keyword evidence="2" id="KW-1185">Reference proteome</keyword>
<organism evidence="1 2">
    <name type="scientific">Lachnellula subtilissima</name>
    <dbReference type="NCBI Taxonomy" id="602034"/>
    <lineage>
        <taxon>Eukaryota</taxon>
        <taxon>Fungi</taxon>
        <taxon>Dikarya</taxon>
        <taxon>Ascomycota</taxon>
        <taxon>Pezizomycotina</taxon>
        <taxon>Leotiomycetes</taxon>
        <taxon>Helotiales</taxon>
        <taxon>Lachnaceae</taxon>
        <taxon>Lachnellula</taxon>
    </lineage>
</organism>
<comment type="caution">
    <text evidence="1">The sequence shown here is derived from an EMBL/GenBank/DDBJ whole genome shotgun (WGS) entry which is preliminary data.</text>
</comment>
<evidence type="ECO:0000313" key="1">
    <source>
        <dbReference type="EMBL" id="TVY41770.1"/>
    </source>
</evidence>